<feature type="coiled-coil region" evidence="2">
    <location>
        <begin position="243"/>
        <end position="291"/>
    </location>
</feature>
<dbReference type="GO" id="GO:0006906">
    <property type="term" value="P:vesicle fusion"/>
    <property type="evidence" value="ECO:0007669"/>
    <property type="project" value="TreeGrafter"/>
</dbReference>
<dbReference type="SUPFAM" id="SSF47661">
    <property type="entry name" value="t-snare proteins"/>
    <property type="match status" value="1"/>
</dbReference>
<dbReference type="InterPro" id="IPR006011">
    <property type="entry name" value="Syntaxin_N"/>
</dbReference>
<feature type="region of interest" description="Disordered" evidence="3">
    <location>
        <begin position="1"/>
        <end position="81"/>
    </location>
</feature>
<protein>
    <submittedName>
        <fullName evidence="6">t-SNARE</fullName>
    </submittedName>
</protein>
<accession>A0A6A6HB62</accession>
<sequence length="362" mass="40647">MSYNGYSQGGYGQRNPYDQRDPPNPYAQQRPYGQQNYDNYGNSNNNTPPSYGDVEMQPLANQGFPPGRTNGPGAGASGRDPNAILNDCRAIDESLDQLEYALQDLAQTQRAFISNASGSTASIDSQAAEIMSQYRSLTERVRKVKSSPVSGDPRNAPQVGKVDRRLKKAIQEYQRQDSDFRKQVTDQQMRQYKIVRPDATEDEVRDAVGEGSGQIFQQALMQSDRRGAAQSALRSVQARHDAIQKIERDIIELSQLFQDLDQLVMEQEPLVQNIEQKAEETKDNVDHGTQQLDTAIVSARARNRKKWYCLGIVVLIILIIVIVVVVVVEINNNNKPKTKRSLLEDVFENQLAPHKQAMKLLV</sequence>
<dbReference type="PROSITE" id="PS50192">
    <property type="entry name" value="T_SNARE"/>
    <property type="match status" value="1"/>
</dbReference>
<evidence type="ECO:0000256" key="1">
    <source>
        <dbReference type="ARBA" id="ARBA00009063"/>
    </source>
</evidence>
<dbReference type="CDD" id="cd15849">
    <property type="entry name" value="SNARE_Sso1"/>
    <property type="match status" value="1"/>
</dbReference>
<proteinExistence type="inferred from homology"/>
<feature type="compositionally biased region" description="Low complexity" evidence="3">
    <location>
        <begin position="31"/>
        <end position="52"/>
    </location>
</feature>
<dbReference type="GO" id="GO:0031201">
    <property type="term" value="C:SNARE complex"/>
    <property type="evidence" value="ECO:0007669"/>
    <property type="project" value="TreeGrafter"/>
</dbReference>
<keyword evidence="4" id="KW-0472">Membrane</keyword>
<evidence type="ECO:0000256" key="4">
    <source>
        <dbReference type="SAM" id="Phobius"/>
    </source>
</evidence>
<dbReference type="OrthoDB" id="10255013at2759"/>
<dbReference type="SMART" id="SM00397">
    <property type="entry name" value="t_SNARE"/>
    <property type="match status" value="1"/>
</dbReference>
<feature type="domain" description="T-SNARE coiled-coil homology" evidence="5">
    <location>
        <begin position="233"/>
        <end position="295"/>
    </location>
</feature>
<dbReference type="InterPro" id="IPR045242">
    <property type="entry name" value="Syntaxin"/>
</dbReference>
<dbReference type="Gene3D" id="1.20.58.70">
    <property type="match status" value="1"/>
</dbReference>
<dbReference type="AlphaFoldDB" id="A0A6A6HB62"/>
<dbReference type="PANTHER" id="PTHR19957">
    <property type="entry name" value="SYNTAXIN"/>
    <property type="match status" value="1"/>
</dbReference>
<evidence type="ECO:0000313" key="7">
    <source>
        <dbReference type="Proteomes" id="UP000800092"/>
    </source>
</evidence>
<dbReference type="InterPro" id="IPR000727">
    <property type="entry name" value="T_SNARE_dom"/>
</dbReference>
<dbReference type="GO" id="GO:0048278">
    <property type="term" value="P:vesicle docking"/>
    <property type="evidence" value="ECO:0007669"/>
    <property type="project" value="TreeGrafter"/>
</dbReference>
<keyword evidence="7" id="KW-1185">Reference proteome</keyword>
<name>A0A6A6HB62_VIRVR</name>
<reference evidence="6" key="1">
    <citation type="journal article" date="2020" name="Stud. Mycol.">
        <title>101 Dothideomycetes genomes: a test case for predicting lifestyles and emergence of pathogens.</title>
        <authorList>
            <person name="Haridas S."/>
            <person name="Albert R."/>
            <person name="Binder M."/>
            <person name="Bloem J."/>
            <person name="Labutti K."/>
            <person name="Salamov A."/>
            <person name="Andreopoulos B."/>
            <person name="Baker S."/>
            <person name="Barry K."/>
            <person name="Bills G."/>
            <person name="Bluhm B."/>
            <person name="Cannon C."/>
            <person name="Castanera R."/>
            <person name="Culley D."/>
            <person name="Daum C."/>
            <person name="Ezra D."/>
            <person name="Gonzalez J."/>
            <person name="Henrissat B."/>
            <person name="Kuo A."/>
            <person name="Liang C."/>
            <person name="Lipzen A."/>
            <person name="Lutzoni F."/>
            <person name="Magnuson J."/>
            <person name="Mondo S."/>
            <person name="Nolan M."/>
            <person name="Ohm R."/>
            <person name="Pangilinan J."/>
            <person name="Park H.-J."/>
            <person name="Ramirez L."/>
            <person name="Alfaro M."/>
            <person name="Sun H."/>
            <person name="Tritt A."/>
            <person name="Yoshinaga Y."/>
            <person name="Zwiers L.-H."/>
            <person name="Turgeon B."/>
            <person name="Goodwin S."/>
            <person name="Spatafora J."/>
            <person name="Crous P."/>
            <person name="Grigoriev I."/>
        </authorList>
    </citation>
    <scope>NUCLEOTIDE SEQUENCE</scope>
    <source>
        <strain evidence="6">Tuck. ex Michener</strain>
    </source>
</reference>
<dbReference type="GO" id="GO:0005484">
    <property type="term" value="F:SNAP receptor activity"/>
    <property type="evidence" value="ECO:0007669"/>
    <property type="project" value="TreeGrafter"/>
</dbReference>
<comment type="similarity">
    <text evidence="1">Belongs to the syntaxin family.</text>
</comment>
<dbReference type="Pfam" id="PF00804">
    <property type="entry name" value="Syntaxin"/>
    <property type="match status" value="1"/>
</dbReference>
<keyword evidence="4" id="KW-1133">Transmembrane helix</keyword>
<dbReference type="InterPro" id="IPR010989">
    <property type="entry name" value="SNARE"/>
</dbReference>
<keyword evidence="4" id="KW-0812">Transmembrane</keyword>
<dbReference type="EMBL" id="ML991792">
    <property type="protein sequence ID" value="KAF2235282.1"/>
    <property type="molecule type" value="Genomic_DNA"/>
</dbReference>
<evidence type="ECO:0000313" key="6">
    <source>
        <dbReference type="EMBL" id="KAF2235282.1"/>
    </source>
</evidence>
<dbReference type="PANTHER" id="PTHR19957:SF380">
    <property type="entry name" value="SYNTAXIN FAMILY PROTEIN"/>
    <property type="match status" value="1"/>
</dbReference>
<dbReference type="GO" id="GO:0006887">
    <property type="term" value="P:exocytosis"/>
    <property type="evidence" value="ECO:0007669"/>
    <property type="project" value="TreeGrafter"/>
</dbReference>
<feature type="transmembrane region" description="Helical" evidence="4">
    <location>
        <begin position="307"/>
        <end position="328"/>
    </location>
</feature>
<gene>
    <name evidence="6" type="ORF">EV356DRAFT_122183</name>
</gene>
<dbReference type="GO" id="GO:0006886">
    <property type="term" value="P:intracellular protein transport"/>
    <property type="evidence" value="ECO:0007669"/>
    <property type="project" value="TreeGrafter"/>
</dbReference>
<dbReference type="Proteomes" id="UP000800092">
    <property type="component" value="Unassembled WGS sequence"/>
</dbReference>
<dbReference type="GO" id="GO:0000149">
    <property type="term" value="F:SNARE binding"/>
    <property type="evidence" value="ECO:0007669"/>
    <property type="project" value="TreeGrafter"/>
</dbReference>
<dbReference type="GO" id="GO:0005886">
    <property type="term" value="C:plasma membrane"/>
    <property type="evidence" value="ECO:0007669"/>
    <property type="project" value="TreeGrafter"/>
</dbReference>
<keyword evidence="2" id="KW-0175">Coiled coil</keyword>
<dbReference type="Pfam" id="PF05739">
    <property type="entry name" value="SNARE"/>
    <property type="match status" value="1"/>
</dbReference>
<evidence type="ECO:0000256" key="3">
    <source>
        <dbReference type="SAM" id="MobiDB-lite"/>
    </source>
</evidence>
<dbReference type="GO" id="GO:0012505">
    <property type="term" value="C:endomembrane system"/>
    <property type="evidence" value="ECO:0007669"/>
    <property type="project" value="TreeGrafter"/>
</dbReference>
<evidence type="ECO:0000256" key="2">
    <source>
        <dbReference type="SAM" id="Coils"/>
    </source>
</evidence>
<organism evidence="6 7">
    <name type="scientific">Viridothelium virens</name>
    <name type="common">Speckled blister lichen</name>
    <name type="synonym">Trypethelium virens</name>
    <dbReference type="NCBI Taxonomy" id="1048519"/>
    <lineage>
        <taxon>Eukaryota</taxon>
        <taxon>Fungi</taxon>
        <taxon>Dikarya</taxon>
        <taxon>Ascomycota</taxon>
        <taxon>Pezizomycotina</taxon>
        <taxon>Dothideomycetes</taxon>
        <taxon>Dothideomycetes incertae sedis</taxon>
        <taxon>Trypetheliales</taxon>
        <taxon>Trypetheliaceae</taxon>
        <taxon>Viridothelium</taxon>
    </lineage>
</organism>
<evidence type="ECO:0000259" key="5">
    <source>
        <dbReference type="PROSITE" id="PS50192"/>
    </source>
</evidence>